<proteinExistence type="predicted"/>
<dbReference type="EMBL" id="JAMYWD010000009">
    <property type="protein sequence ID" value="KAJ4960422.1"/>
    <property type="molecule type" value="Genomic_DNA"/>
</dbReference>
<reference evidence="1" key="1">
    <citation type="journal article" date="2023" name="Plant J.">
        <title>The genome of the king protea, Protea cynaroides.</title>
        <authorList>
            <person name="Chang J."/>
            <person name="Duong T.A."/>
            <person name="Schoeman C."/>
            <person name="Ma X."/>
            <person name="Roodt D."/>
            <person name="Barker N."/>
            <person name="Li Z."/>
            <person name="Van de Peer Y."/>
            <person name="Mizrachi E."/>
        </authorList>
    </citation>
    <scope>NUCLEOTIDE SEQUENCE</scope>
    <source>
        <tissue evidence="1">Young leaves</tissue>
    </source>
</reference>
<keyword evidence="2" id="KW-1185">Reference proteome</keyword>
<evidence type="ECO:0000313" key="1">
    <source>
        <dbReference type="EMBL" id="KAJ4960422.1"/>
    </source>
</evidence>
<protein>
    <submittedName>
        <fullName evidence="1">Uncharacterized protein</fullName>
    </submittedName>
</protein>
<organism evidence="1 2">
    <name type="scientific">Protea cynaroides</name>
    <dbReference type="NCBI Taxonomy" id="273540"/>
    <lineage>
        <taxon>Eukaryota</taxon>
        <taxon>Viridiplantae</taxon>
        <taxon>Streptophyta</taxon>
        <taxon>Embryophyta</taxon>
        <taxon>Tracheophyta</taxon>
        <taxon>Spermatophyta</taxon>
        <taxon>Magnoliopsida</taxon>
        <taxon>Proteales</taxon>
        <taxon>Proteaceae</taxon>
        <taxon>Protea</taxon>
    </lineage>
</organism>
<gene>
    <name evidence="1" type="ORF">NE237_020332</name>
</gene>
<accession>A0A9Q0K2H5</accession>
<dbReference type="AlphaFoldDB" id="A0A9Q0K2H5"/>
<comment type="caution">
    <text evidence="1">The sequence shown here is derived from an EMBL/GenBank/DDBJ whole genome shotgun (WGS) entry which is preliminary data.</text>
</comment>
<evidence type="ECO:0000313" key="2">
    <source>
        <dbReference type="Proteomes" id="UP001141806"/>
    </source>
</evidence>
<dbReference type="Proteomes" id="UP001141806">
    <property type="component" value="Unassembled WGS sequence"/>
</dbReference>
<sequence>MRSLFPSLFFSAIWCSYILYAPPTSLLFGSADSINLEKQLEVVSVILSNLKLSGFLFCSLHCFVTPGDELCNSDVSLVMNSASSGLGLRRCDMHLPMDRSVILGFISSGGNVIGRLLPVEL</sequence>
<name>A0A9Q0K2H5_9MAGN</name>